<organism evidence="1 2">
    <name type="scientific">Pleomorphomonas carboxyditropha</name>
    <dbReference type="NCBI Taxonomy" id="2023338"/>
    <lineage>
        <taxon>Bacteria</taxon>
        <taxon>Pseudomonadati</taxon>
        <taxon>Pseudomonadota</taxon>
        <taxon>Alphaproteobacteria</taxon>
        <taxon>Hyphomicrobiales</taxon>
        <taxon>Pleomorphomonadaceae</taxon>
        <taxon>Pleomorphomonas</taxon>
    </lineage>
</organism>
<dbReference type="RefSeq" id="WP_100083359.1">
    <property type="nucleotide sequence ID" value="NZ_NQVN01000036.1"/>
</dbReference>
<evidence type="ECO:0000313" key="2">
    <source>
        <dbReference type="Proteomes" id="UP000231070"/>
    </source>
</evidence>
<dbReference type="Proteomes" id="UP000231070">
    <property type="component" value="Unassembled WGS sequence"/>
</dbReference>
<dbReference type="SUPFAM" id="SSF56784">
    <property type="entry name" value="HAD-like"/>
    <property type="match status" value="1"/>
</dbReference>
<dbReference type="Pfam" id="PF00702">
    <property type="entry name" value="Hydrolase"/>
    <property type="match status" value="1"/>
</dbReference>
<gene>
    <name evidence="1" type="ORF">CJ014_25640</name>
</gene>
<dbReference type="CDD" id="cd01427">
    <property type="entry name" value="HAD_like"/>
    <property type="match status" value="1"/>
</dbReference>
<keyword evidence="2" id="KW-1185">Reference proteome</keyword>
<comment type="caution">
    <text evidence="1">The sequence shown here is derived from an EMBL/GenBank/DDBJ whole genome shotgun (WGS) entry which is preliminary data.</text>
</comment>
<dbReference type="InterPro" id="IPR023214">
    <property type="entry name" value="HAD_sf"/>
</dbReference>
<reference evidence="1 2" key="1">
    <citation type="submission" date="2017-08" db="EMBL/GenBank/DDBJ databases">
        <title>Pleomorphomonas carboxidotrophicus sp. nov., a new mesophilic hydrogenogenic carboxidotroph.</title>
        <authorList>
            <person name="Esquivel-Elizondo S."/>
            <person name="Krajmalnik-Brown R."/>
            <person name="Maldonado J."/>
        </authorList>
    </citation>
    <scope>NUCLEOTIDE SEQUENCE [LARGE SCALE GENOMIC DNA]</scope>
    <source>
        <strain evidence="1 2">SVCO-16</strain>
    </source>
</reference>
<dbReference type="EMBL" id="NQVN01000036">
    <property type="protein sequence ID" value="PIO96374.1"/>
    <property type="molecule type" value="Genomic_DNA"/>
</dbReference>
<sequence>MSDIDSVDLVTFDIFDTLLHRKVLAPVDVFELVRLKAFEESLSLLVHDQLSKFVYDRIEAERKSRQRRRELYGGEGEVTLDEIYQEYGRLTSLNDTIGKFLKSTELHIEKNILVASPKGLEIYNKCRRSGKKIAFISDMYLSPDWLSHTLEDKGFEGAASLRIFVSNQYRVSKHSGQLYEQVRQTLGISPARWLHVGDNRTADIESASKLGIKTQHADWAKVDNRFVPRGGVGPVHLVSSLTAFLDTPQASQYIPEDALESIGYRVFGPLLFGFIAWLTKACKDNKFERLIFVARDGWLLRSLFDRCKNATGLTGVHSTYFQMSRKVGYQVGIREWDIALNRYLISGRTSRSAKNILKNANLDAEKMLHQLARFGLEDIHRPRDNRDHAALTQALSTMFQDALNAGVTNRAKYQTYFDILPEGNGPVGLVDIGWAGNIQKAFVHAMRDPLVRDRIYGFYLGTLESSKAVTAKGLKLQGWLCNGGEPEQWERLLTNGGVELLEFVLTANHGSILGLHRDRNGCVAPIIEELSESEAPYRAKAMRAQAGVRKFFDDYEFLLSLFEPGTLMTSAWFQPFERLVSKPTDLELKELASLTHSDATGANNLRLPLASRQPLGVRILKGRLRRARKKAFWKAAFDKLNKW</sequence>
<accession>A0A2G9WNY6</accession>
<name>A0A2G9WNY6_9HYPH</name>
<dbReference type="InterPro" id="IPR036412">
    <property type="entry name" value="HAD-like_sf"/>
</dbReference>
<proteinExistence type="predicted"/>
<dbReference type="AlphaFoldDB" id="A0A2G9WNY6"/>
<protein>
    <recommendedName>
        <fullName evidence="3">Hydrolase</fullName>
    </recommendedName>
</protein>
<evidence type="ECO:0008006" key="3">
    <source>
        <dbReference type="Google" id="ProtNLM"/>
    </source>
</evidence>
<dbReference type="Gene3D" id="1.10.150.400">
    <property type="match status" value="1"/>
</dbReference>
<dbReference type="OrthoDB" id="9816564at2"/>
<evidence type="ECO:0000313" key="1">
    <source>
        <dbReference type="EMBL" id="PIO96374.1"/>
    </source>
</evidence>
<dbReference type="Gene3D" id="3.40.50.1000">
    <property type="entry name" value="HAD superfamily/HAD-like"/>
    <property type="match status" value="1"/>
</dbReference>